<feature type="transmembrane region" description="Helical" evidence="1">
    <location>
        <begin position="194"/>
        <end position="220"/>
    </location>
</feature>
<feature type="transmembrane region" description="Helical" evidence="1">
    <location>
        <begin position="265"/>
        <end position="284"/>
    </location>
</feature>
<dbReference type="InterPro" id="IPR049458">
    <property type="entry name" value="EpsG-like"/>
</dbReference>
<accession>A0A382KWG6</accession>
<feature type="transmembrane region" description="Helical" evidence="1">
    <location>
        <begin position="160"/>
        <end position="182"/>
    </location>
</feature>
<dbReference type="Pfam" id="PF14897">
    <property type="entry name" value="EpsG"/>
    <property type="match status" value="1"/>
</dbReference>
<feature type="transmembrane region" description="Helical" evidence="1">
    <location>
        <begin position="232"/>
        <end position="253"/>
    </location>
</feature>
<organism evidence="2">
    <name type="scientific">marine metagenome</name>
    <dbReference type="NCBI Taxonomy" id="408172"/>
    <lineage>
        <taxon>unclassified sequences</taxon>
        <taxon>metagenomes</taxon>
        <taxon>ecological metagenomes</taxon>
    </lineage>
</organism>
<keyword evidence="1" id="KW-1133">Transmembrane helix</keyword>
<sequence>MLFLVPAGIAFSPIKGDKNVQYMMWVIVGLLGILLIGLRYQVGGDWTTYLGTLQDSQIGSVSEMRNLTAGYLYVLLNRLAIQMGLGISQGIYFINLICGAITMVGLIKYCQKQPMPWIALTVAVPYLICIVAMGYTRQAVALGFLLWGLSVLRIGSEGKFIGLIFLGTLFHVSLILTLPLVFCSGRKYYWWQYLLCGLFIFFGLFFLLSTTGLIDVYQIIIEYYITTTKGSFAGALIRVCMNVVPLFAAFFFWDKIKKISPDYKIIKWMAIAAFLTIPLLSFATTLVDRFALYLIPLQLALWPRLIAVQKTMLMRSTWASMILAYYGLVLFVWFNFAIHAPFWLPYRMWPFTGETIYPPLYPFYL</sequence>
<dbReference type="EMBL" id="UINC01082382">
    <property type="protein sequence ID" value="SVC27097.1"/>
    <property type="molecule type" value="Genomic_DNA"/>
</dbReference>
<feature type="transmembrane region" description="Helical" evidence="1">
    <location>
        <begin position="290"/>
        <end position="307"/>
    </location>
</feature>
<evidence type="ECO:0000313" key="2">
    <source>
        <dbReference type="EMBL" id="SVC27097.1"/>
    </source>
</evidence>
<reference evidence="2" key="1">
    <citation type="submission" date="2018-05" db="EMBL/GenBank/DDBJ databases">
        <authorList>
            <person name="Lanie J.A."/>
            <person name="Ng W.-L."/>
            <person name="Kazmierczak K.M."/>
            <person name="Andrzejewski T.M."/>
            <person name="Davidsen T.M."/>
            <person name="Wayne K.J."/>
            <person name="Tettelin H."/>
            <person name="Glass J.I."/>
            <person name="Rusch D."/>
            <person name="Podicherti R."/>
            <person name="Tsui H.-C.T."/>
            <person name="Winkler M.E."/>
        </authorList>
    </citation>
    <scope>NUCLEOTIDE SEQUENCE</scope>
</reference>
<gene>
    <name evidence="2" type="ORF">METZ01_LOCUS279951</name>
</gene>
<feature type="transmembrane region" description="Helical" evidence="1">
    <location>
        <begin position="117"/>
        <end position="140"/>
    </location>
</feature>
<dbReference type="AlphaFoldDB" id="A0A382KWG6"/>
<evidence type="ECO:0008006" key="3">
    <source>
        <dbReference type="Google" id="ProtNLM"/>
    </source>
</evidence>
<feature type="transmembrane region" description="Helical" evidence="1">
    <location>
        <begin position="22"/>
        <end position="42"/>
    </location>
</feature>
<evidence type="ECO:0000256" key="1">
    <source>
        <dbReference type="SAM" id="Phobius"/>
    </source>
</evidence>
<feature type="transmembrane region" description="Helical" evidence="1">
    <location>
        <begin position="91"/>
        <end position="110"/>
    </location>
</feature>
<proteinExistence type="predicted"/>
<keyword evidence="1" id="KW-0472">Membrane</keyword>
<name>A0A382KWG6_9ZZZZ</name>
<feature type="transmembrane region" description="Helical" evidence="1">
    <location>
        <begin position="319"/>
        <end position="344"/>
    </location>
</feature>
<keyword evidence="1" id="KW-0812">Transmembrane</keyword>
<protein>
    <recommendedName>
        <fullName evidence="3">EpsG family protein</fullName>
    </recommendedName>
</protein>